<feature type="signal peptide" evidence="1">
    <location>
        <begin position="1"/>
        <end position="20"/>
    </location>
</feature>
<dbReference type="EMBL" id="JAUEDM010000008">
    <property type="protein sequence ID" value="KAK3312772.1"/>
    <property type="molecule type" value="Genomic_DNA"/>
</dbReference>
<accession>A0AAE0HTU1</accession>
<evidence type="ECO:0000313" key="3">
    <source>
        <dbReference type="Proteomes" id="UP001283341"/>
    </source>
</evidence>
<dbReference type="Proteomes" id="UP001283341">
    <property type="component" value="Unassembled WGS sequence"/>
</dbReference>
<keyword evidence="3" id="KW-1185">Reference proteome</keyword>
<dbReference type="AlphaFoldDB" id="A0AAE0HTU1"/>
<proteinExistence type="predicted"/>
<comment type="caution">
    <text evidence="2">The sequence shown here is derived from an EMBL/GenBank/DDBJ whole genome shotgun (WGS) entry which is preliminary data.</text>
</comment>
<sequence length="156" mass="16468">MRSLFVALATLLLRIQVATPAAQALATRPFAAPCQEVSNNPIWQITDFTYSDSLTGGSESSLSRVIDMTFSVTNNAVSSSSSSAASCSAHDSLDKGEAWDPKAWHTCSRGAAAAAPDSQKNRTAAVTWTQFAFDISNNNLTITETWGCAASAQGNM</sequence>
<evidence type="ECO:0000313" key="2">
    <source>
        <dbReference type="EMBL" id="KAK3312772.1"/>
    </source>
</evidence>
<keyword evidence="1" id="KW-0732">Signal</keyword>
<reference evidence="2" key="2">
    <citation type="submission" date="2023-06" db="EMBL/GenBank/DDBJ databases">
        <authorList>
            <consortium name="Lawrence Berkeley National Laboratory"/>
            <person name="Haridas S."/>
            <person name="Hensen N."/>
            <person name="Bonometti L."/>
            <person name="Westerberg I."/>
            <person name="Brannstrom I.O."/>
            <person name="Guillou S."/>
            <person name="Cros-Aarteil S."/>
            <person name="Calhoun S."/>
            <person name="Kuo A."/>
            <person name="Mondo S."/>
            <person name="Pangilinan J."/>
            <person name="Riley R."/>
            <person name="Labutti K."/>
            <person name="Andreopoulos B."/>
            <person name="Lipzen A."/>
            <person name="Chen C."/>
            <person name="Yanf M."/>
            <person name="Daum C."/>
            <person name="Ng V."/>
            <person name="Clum A."/>
            <person name="Steindorff A."/>
            <person name="Ohm R."/>
            <person name="Martin F."/>
            <person name="Silar P."/>
            <person name="Natvig D."/>
            <person name="Lalanne C."/>
            <person name="Gautier V."/>
            <person name="Ament-Velasquez S.L."/>
            <person name="Kruys A."/>
            <person name="Hutchinson M.I."/>
            <person name="Powell A.J."/>
            <person name="Barry K."/>
            <person name="Miller A.N."/>
            <person name="Grigoriev I.V."/>
            <person name="Debuchy R."/>
            <person name="Gladieux P."/>
            <person name="Thoren M.H."/>
            <person name="Johannesson H."/>
        </authorList>
    </citation>
    <scope>NUCLEOTIDE SEQUENCE</scope>
    <source>
        <strain evidence="2">CBS 118394</strain>
    </source>
</reference>
<evidence type="ECO:0008006" key="4">
    <source>
        <dbReference type="Google" id="ProtNLM"/>
    </source>
</evidence>
<name>A0AAE0HTU1_9PEZI</name>
<evidence type="ECO:0000256" key="1">
    <source>
        <dbReference type="SAM" id="SignalP"/>
    </source>
</evidence>
<organism evidence="2 3">
    <name type="scientific">Apodospora peruviana</name>
    <dbReference type="NCBI Taxonomy" id="516989"/>
    <lineage>
        <taxon>Eukaryota</taxon>
        <taxon>Fungi</taxon>
        <taxon>Dikarya</taxon>
        <taxon>Ascomycota</taxon>
        <taxon>Pezizomycotina</taxon>
        <taxon>Sordariomycetes</taxon>
        <taxon>Sordariomycetidae</taxon>
        <taxon>Sordariales</taxon>
        <taxon>Lasiosphaeriaceae</taxon>
        <taxon>Apodospora</taxon>
    </lineage>
</organism>
<gene>
    <name evidence="2" type="ORF">B0H66DRAFT_607829</name>
</gene>
<reference evidence="2" key="1">
    <citation type="journal article" date="2023" name="Mol. Phylogenet. Evol.">
        <title>Genome-scale phylogeny and comparative genomics of the fungal order Sordariales.</title>
        <authorList>
            <person name="Hensen N."/>
            <person name="Bonometti L."/>
            <person name="Westerberg I."/>
            <person name="Brannstrom I.O."/>
            <person name="Guillou S."/>
            <person name="Cros-Aarteil S."/>
            <person name="Calhoun S."/>
            <person name="Haridas S."/>
            <person name="Kuo A."/>
            <person name="Mondo S."/>
            <person name="Pangilinan J."/>
            <person name="Riley R."/>
            <person name="LaButti K."/>
            <person name="Andreopoulos B."/>
            <person name="Lipzen A."/>
            <person name="Chen C."/>
            <person name="Yan M."/>
            <person name="Daum C."/>
            <person name="Ng V."/>
            <person name="Clum A."/>
            <person name="Steindorff A."/>
            <person name="Ohm R.A."/>
            <person name="Martin F."/>
            <person name="Silar P."/>
            <person name="Natvig D.O."/>
            <person name="Lalanne C."/>
            <person name="Gautier V."/>
            <person name="Ament-Velasquez S.L."/>
            <person name="Kruys A."/>
            <person name="Hutchinson M.I."/>
            <person name="Powell A.J."/>
            <person name="Barry K."/>
            <person name="Miller A.N."/>
            <person name="Grigoriev I.V."/>
            <person name="Debuchy R."/>
            <person name="Gladieux P."/>
            <person name="Hiltunen Thoren M."/>
            <person name="Johannesson H."/>
        </authorList>
    </citation>
    <scope>NUCLEOTIDE SEQUENCE</scope>
    <source>
        <strain evidence="2">CBS 118394</strain>
    </source>
</reference>
<protein>
    <recommendedName>
        <fullName evidence="4">AA1-like domain-containing protein</fullName>
    </recommendedName>
</protein>
<feature type="chain" id="PRO_5042069382" description="AA1-like domain-containing protein" evidence="1">
    <location>
        <begin position="21"/>
        <end position="156"/>
    </location>
</feature>